<accession>A0A4Y7PQI9</accession>
<proteinExistence type="predicted"/>
<keyword evidence="2" id="KW-1185">Reference proteome</keyword>
<dbReference type="STRING" id="50990.A0A4Y7PQI9"/>
<evidence type="ECO:0008006" key="3">
    <source>
        <dbReference type="Google" id="ProtNLM"/>
    </source>
</evidence>
<gene>
    <name evidence="1" type="ORF">BD410DRAFT_831659</name>
</gene>
<dbReference type="AlphaFoldDB" id="A0A4Y7PQI9"/>
<organism evidence="1 2">
    <name type="scientific">Rickenella mellea</name>
    <dbReference type="NCBI Taxonomy" id="50990"/>
    <lineage>
        <taxon>Eukaryota</taxon>
        <taxon>Fungi</taxon>
        <taxon>Dikarya</taxon>
        <taxon>Basidiomycota</taxon>
        <taxon>Agaricomycotina</taxon>
        <taxon>Agaricomycetes</taxon>
        <taxon>Hymenochaetales</taxon>
        <taxon>Rickenellaceae</taxon>
        <taxon>Rickenella</taxon>
    </lineage>
</organism>
<dbReference type="EMBL" id="ML170227">
    <property type="protein sequence ID" value="TDL17132.1"/>
    <property type="molecule type" value="Genomic_DNA"/>
</dbReference>
<evidence type="ECO:0000313" key="2">
    <source>
        <dbReference type="Proteomes" id="UP000294933"/>
    </source>
</evidence>
<dbReference type="SUPFAM" id="SSF52540">
    <property type="entry name" value="P-loop containing nucleoside triphosphate hydrolases"/>
    <property type="match status" value="1"/>
</dbReference>
<sequence>MTSRLSCKAIYANPPQSRLVVIQATPTPCSPLPRIAVCIAGPTGFGKSEFINIATGHDEPPVNHTLESSPIEIQTVSCANPDDKSQTITFVEVPALDNSHGSPEDVERKIRVWIDKTQKRKTRIVGVLYMHDVRRKRMVVDPQTMLVQYVHLFGQDVGRRVLFVLTKGKQCNLKQAGNPAQDERREEVIREKYWQRMVRLGSSVVRYERTQDSAWSMIRLLLRNADDDMSPPRVIVREPADVDIFKVKYQRRRHKLAATITALRHAKEIADISHVPFLGSTIQLVLSIAISVDALDHADHSLVTLAQNAGGLVAAVTELVQTGGIPDDMRQAVENLIEQLDDVQQLIANIRSEDMATRYIFQTSDDRVVAACNMSIIYACSLFESLGEFGNTEPSGNR</sequence>
<dbReference type="Proteomes" id="UP000294933">
    <property type="component" value="Unassembled WGS sequence"/>
</dbReference>
<reference evidence="1 2" key="1">
    <citation type="submission" date="2018-06" db="EMBL/GenBank/DDBJ databases">
        <title>A transcriptomic atlas of mushroom development highlights an independent origin of complex multicellularity.</title>
        <authorList>
            <consortium name="DOE Joint Genome Institute"/>
            <person name="Krizsan K."/>
            <person name="Almasi E."/>
            <person name="Merenyi Z."/>
            <person name="Sahu N."/>
            <person name="Viragh M."/>
            <person name="Koszo T."/>
            <person name="Mondo S."/>
            <person name="Kiss B."/>
            <person name="Balint B."/>
            <person name="Kues U."/>
            <person name="Barry K."/>
            <person name="Hegedus J.C."/>
            <person name="Henrissat B."/>
            <person name="Johnson J."/>
            <person name="Lipzen A."/>
            <person name="Ohm R."/>
            <person name="Nagy I."/>
            <person name="Pangilinan J."/>
            <person name="Yan J."/>
            <person name="Xiong Y."/>
            <person name="Grigoriev I.V."/>
            <person name="Hibbett D.S."/>
            <person name="Nagy L.G."/>
        </authorList>
    </citation>
    <scope>NUCLEOTIDE SEQUENCE [LARGE SCALE GENOMIC DNA]</scope>
    <source>
        <strain evidence="1 2">SZMC22713</strain>
    </source>
</reference>
<name>A0A4Y7PQI9_9AGAM</name>
<dbReference type="VEuPathDB" id="FungiDB:BD410DRAFT_831659"/>
<dbReference type="OrthoDB" id="3222645at2759"/>
<protein>
    <recommendedName>
        <fullName evidence="3">G domain-containing protein</fullName>
    </recommendedName>
</protein>
<dbReference type="Gene3D" id="3.40.50.300">
    <property type="entry name" value="P-loop containing nucleotide triphosphate hydrolases"/>
    <property type="match status" value="1"/>
</dbReference>
<evidence type="ECO:0000313" key="1">
    <source>
        <dbReference type="EMBL" id="TDL17132.1"/>
    </source>
</evidence>
<dbReference type="InterPro" id="IPR027417">
    <property type="entry name" value="P-loop_NTPase"/>
</dbReference>
<dbReference type="CDD" id="cd00882">
    <property type="entry name" value="Ras_like_GTPase"/>
    <property type="match status" value="1"/>
</dbReference>